<protein>
    <submittedName>
        <fullName evidence="2">Uncharacterized protein</fullName>
    </submittedName>
</protein>
<proteinExistence type="predicted"/>
<accession>A0A9P6BY09</accession>
<organism evidence="2 3">
    <name type="scientific">Macrolepiota fuliginosa MF-IS2</name>
    <dbReference type="NCBI Taxonomy" id="1400762"/>
    <lineage>
        <taxon>Eukaryota</taxon>
        <taxon>Fungi</taxon>
        <taxon>Dikarya</taxon>
        <taxon>Basidiomycota</taxon>
        <taxon>Agaricomycotina</taxon>
        <taxon>Agaricomycetes</taxon>
        <taxon>Agaricomycetidae</taxon>
        <taxon>Agaricales</taxon>
        <taxon>Agaricineae</taxon>
        <taxon>Agaricaceae</taxon>
        <taxon>Macrolepiota</taxon>
    </lineage>
</organism>
<evidence type="ECO:0000256" key="1">
    <source>
        <dbReference type="SAM" id="MobiDB-lite"/>
    </source>
</evidence>
<dbReference type="Proteomes" id="UP000807342">
    <property type="component" value="Unassembled WGS sequence"/>
</dbReference>
<keyword evidence="3" id="KW-1185">Reference proteome</keyword>
<sequence>KHRICDRRKYILNLKNEIQAQRAKVKMLHETLGGQQSSKGGQLATLPAPAMAAPWYNQASSLLPQSSLLKRAMLGPSNQVQTGMVAPRALNNDTGTPPVALATNQAAQPTGVSTQLKPVKTTAQTLMSSAQLKVAKPNARMGVGAGSDVPPGPELFNEEPDSDHDSDSDSTRCQKREVCKRHHAQLKKLQYQAQFVKIDPPFVYKGEIQALSFKWWCQEIWA</sequence>
<gene>
    <name evidence="2" type="ORF">P691DRAFT_787636</name>
</gene>
<dbReference type="AlphaFoldDB" id="A0A9P6BY09"/>
<evidence type="ECO:0000313" key="2">
    <source>
        <dbReference type="EMBL" id="KAF9443692.1"/>
    </source>
</evidence>
<evidence type="ECO:0000313" key="3">
    <source>
        <dbReference type="Proteomes" id="UP000807342"/>
    </source>
</evidence>
<name>A0A9P6BY09_9AGAR</name>
<dbReference type="EMBL" id="MU151443">
    <property type="protein sequence ID" value="KAF9443692.1"/>
    <property type="molecule type" value="Genomic_DNA"/>
</dbReference>
<comment type="caution">
    <text evidence="2">The sequence shown here is derived from an EMBL/GenBank/DDBJ whole genome shotgun (WGS) entry which is preliminary data.</text>
</comment>
<reference evidence="2" key="1">
    <citation type="submission" date="2020-11" db="EMBL/GenBank/DDBJ databases">
        <authorList>
            <consortium name="DOE Joint Genome Institute"/>
            <person name="Ahrendt S."/>
            <person name="Riley R."/>
            <person name="Andreopoulos W."/>
            <person name="Labutti K."/>
            <person name="Pangilinan J."/>
            <person name="Ruiz-Duenas F.J."/>
            <person name="Barrasa J.M."/>
            <person name="Sanchez-Garcia M."/>
            <person name="Camarero S."/>
            <person name="Miyauchi S."/>
            <person name="Serrano A."/>
            <person name="Linde D."/>
            <person name="Babiker R."/>
            <person name="Drula E."/>
            <person name="Ayuso-Fernandez I."/>
            <person name="Pacheco R."/>
            <person name="Padilla G."/>
            <person name="Ferreira P."/>
            <person name="Barriuso J."/>
            <person name="Kellner H."/>
            <person name="Castanera R."/>
            <person name="Alfaro M."/>
            <person name="Ramirez L."/>
            <person name="Pisabarro A.G."/>
            <person name="Kuo A."/>
            <person name="Tritt A."/>
            <person name="Lipzen A."/>
            <person name="He G."/>
            <person name="Yan M."/>
            <person name="Ng V."/>
            <person name="Cullen D."/>
            <person name="Martin F."/>
            <person name="Rosso M.-N."/>
            <person name="Henrissat B."/>
            <person name="Hibbett D."/>
            <person name="Martinez A.T."/>
            <person name="Grigoriev I.V."/>
        </authorList>
    </citation>
    <scope>NUCLEOTIDE SEQUENCE</scope>
    <source>
        <strain evidence="2">MF-IS2</strain>
    </source>
</reference>
<feature type="non-terminal residue" evidence="2">
    <location>
        <position position="1"/>
    </location>
</feature>
<feature type="compositionally biased region" description="Basic and acidic residues" evidence="1">
    <location>
        <begin position="163"/>
        <end position="174"/>
    </location>
</feature>
<feature type="region of interest" description="Disordered" evidence="1">
    <location>
        <begin position="141"/>
        <end position="174"/>
    </location>
</feature>